<dbReference type="InterPro" id="IPR002110">
    <property type="entry name" value="Ankyrin_rpt"/>
</dbReference>
<reference evidence="4 5" key="1">
    <citation type="submission" date="2022-05" db="EMBL/GenBank/DDBJ databases">
        <authorList>
            <consortium name="Genoscope - CEA"/>
            <person name="William W."/>
        </authorList>
    </citation>
    <scope>NUCLEOTIDE SEQUENCE [LARGE SCALE GENOMIC DNA]</scope>
</reference>
<dbReference type="Proteomes" id="UP001159427">
    <property type="component" value="Unassembled WGS sequence"/>
</dbReference>
<dbReference type="InterPro" id="IPR050776">
    <property type="entry name" value="Ank_Repeat/CDKN_Inhibitor"/>
</dbReference>
<dbReference type="SUPFAM" id="SSF48403">
    <property type="entry name" value="Ankyrin repeat"/>
    <property type="match status" value="1"/>
</dbReference>
<keyword evidence="5" id="KW-1185">Reference proteome</keyword>
<keyword evidence="2 3" id="KW-0040">ANK repeat</keyword>
<comment type="caution">
    <text evidence="4">The sequence shown here is derived from an EMBL/GenBank/DDBJ whole genome shotgun (WGS) entry which is preliminary data.</text>
</comment>
<organism evidence="4 5">
    <name type="scientific">Porites evermanni</name>
    <dbReference type="NCBI Taxonomy" id="104178"/>
    <lineage>
        <taxon>Eukaryota</taxon>
        <taxon>Metazoa</taxon>
        <taxon>Cnidaria</taxon>
        <taxon>Anthozoa</taxon>
        <taxon>Hexacorallia</taxon>
        <taxon>Scleractinia</taxon>
        <taxon>Fungiina</taxon>
        <taxon>Poritidae</taxon>
        <taxon>Porites</taxon>
    </lineage>
</organism>
<gene>
    <name evidence="4" type="ORF">PEVE_00002487</name>
</gene>
<evidence type="ECO:0000256" key="1">
    <source>
        <dbReference type="ARBA" id="ARBA00022737"/>
    </source>
</evidence>
<name>A0ABN8Q519_9CNID</name>
<dbReference type="Pfam" id="PF12796">
    <property type="entry name" value="Ank_2"/>
    <property type="match status" value="1"/>
</dbReference>
<feature type="non-terminal residue" evidence="4">
    <location>
        <position position="76"/>
    </location>
</feature>
<evidence type="ECO:0000313" key="5">
    <source>
        <dbReference type="Proteomes" id="UP001159427"/>
    </source>
</evidence>
<feature type="repeat" description="ANK" evidence="3">
    <location>
        <begin position="43"/>
        <end position="75"/>
    </location>
</feature>
<accession>A0ABN8Q519</accession>
<dbReference type="PANTHER" id="PTHR24201">
    <property type="entry name" value="ANK_REP_REGION DOMAIN-CONTAINING PROTEIN"/>
    <property type="match status" value="1"/>
</dbReference>
<evidence type="ECO:0000256" key="3">
    <source>
        <dbReference type="PROSITE-ProRule" id="PRU00023"/>
    </source>
</evidence>
<dbReference type="InterPro" id="IPR036770">
    <property type="entry name" value="Ankyrin_rpt-contain_sf"/>
</dbReference>
<dbReference type="PROSITE" id="PS50297">
    <property type="entry name" value="ANK_REP_REGION"/>
    <property type="match status" value="1"/>
</dbReference>
<keyword evidence="1" id="KW-0677">Repeat</keyword>
<evidence type="ECO:0000313" key="4">
    <source>
        <dbReference type="EMBL" id="CAH3157393.1"/>
    </source>
</evidence>
<dbReference type="SMART" id="SM00248">
    <property type="entry name" value="ANK"/>
    <property type="match status" value="1"/>
</dbReference>
<dbReference type="PROSITE" id="PS50088">
    <property type="entry name" value="ANK_REPEAT"/>
    <property type="match status" value="1"/>
</dbReference>
<dbReference type="EMBL" id="CALNXI010001145">
    <property type="protein sequence ID" value="CAH3157393.1"/>
    <property type="molecule type" value="Genomic_DNA"/>
</dbReference>
<dbReference type="Gene3D" id="1.25.40.20">
    <property type="entry name" value="Ankyrin repeat-containing domain"/>
    <property type="match status" value="1"/>
</dbReference>
<proteinExistence type="predicted"/>
<protein>
    <submittedName>
        <fullName evidence="4">Uncharacterized protein</fullName>
    </submittedName>
</protein>
<dbReference type="PANTHER" id="PTHR24201:SF15">
    <property type="entry name" value="ANKYRIN REPEAT DOMAIN-CONTAINING PROTEIN 66"/>
    <property type="match status" value="1"/>
</dbReference>
<sequence>MICKNGVPARTVSDLHEAAFTGDIREVTQALDDGQSAKEFDEAGSTAVHKAAANGHLDVLKLLIQHGGDVELADIS</sequence>
<evidence type="ECO:0000256" key="2">
    <source>
        <dbReference type="ARBA" id="ARBA00023043"/>
    </source>
</evidence>